<organism evidence="1 2">
    <name type="scientific">Klebsiella phage Skenny</name>
    <dbReference type="NCBI Taxonomy" id="2580407"/>
    <lineage>
        <taxon>Viruses</taxon>
        <taxon>Duplodnaviria</taxon>
        <taxon>Heunggongvirae</taxon>
        <taxon>Uroviricota</taxon>
        <taxon>Caudoviricetes</taxon>
        <taxon>Drexlerviridae</taxon>
        <taxon>Webervirus</taxon>
        <taxon>Webervirus skenny</taxon>
    </lineage>
</organism>
<proteinExistence type="predicted"/>
<sequence>MSGFEVYNNSGAVMINSDQKHTIYHSSYTPTYLNTGDYNLSTPFGNVSSLAWLNENYWKQDGYLHWVQFLFNGAWGFPGDNLFLPNSIRVIRTTRNASFPSGVLDVFDGSGQLIWSAVGAASMPRVTGFLEVDGNWPLEGNIASVSPGYNPFFLWESCMGEISDDGVVSGYSGNLMRWTGSELQTTWIKRNQRGFNDIFSGRGNLKIPMAKFLGWN</sequence>
<dbReference type="EMBL" id="MK931444">
    <property type="protein sequence ID" value="QEG07230.1"/>
    <property type="molecule type" value="Genomic_DNA"/>
</dbReference>
<dbReference type="Proteomes" id="UP000324571">
    <property type="component" value="Segment"/>
</dbReference>
<accession>A0A5B9MZR8</accession>
<reference evidence="2" key="1">
    <citation type="submission" date="2019-05" db="EMBL/GenBank/DDBJ databases">
        <title>Complete Genome Sequence of Klebsiella pneumoniae Siphophage Skenny.</title>
        <authorList>
            <person name="Gramer J.R."/>
            <person name="Kenny S."/>
            <person name="Newkirk H."/>
            <person name="Liu M."/>
            <person name="Gill J.J."/>
            <person name="Ramsey J."/>
        </authorList>
    </citation>
    <scope>NUCLEOTIDE SEQUENCE [LARGE SCALE GENOMIC DNA]</scope>
</reference>
<keyword evidence="2" id="KW-1185">Reference proteome</keyword>
<name>A0A5B9MZR8_9CAUD</name>
<protein>
    <submittedName>
        <fullName evidence="1">Uncharacterized protein</fullName>
    </submittedName>
</protein>
<gene>
    <name evidence="1" type="ORF">CPT_Skenny_047</name>
</gene>
<evidence type="ECO:0000313" key="2">
    <source>
        <dbReference type="Proteomes" id="UP000324571"/>
    </source>
</evidence>
<evidence type="ECO:0000313" key="1">
    <source>
        <dbReference type="EMBL" id="QEG07230.1"/>
    </source>
</evidence>